<dbReference type="AlphaFoldDB" id="A0A7K6HH93"/>
<organism evidence="14 15">
    <name type="scientific">Dasyornis broadbenti</name>
    <name type="common">rufous bristle-bird</name>
    <dbReference type="NCBI Taxonomy" id="243059"/>
    <lineage>
        <taxon>Eukaryota</taxon>
        <taxon>Metazoa</taxon>
        <taxon>Chordata</taxon>
        <taxon>Craniata</taxon>
        <taxon>Vertebrata</taxon>
        <taxon>Euteleostomi</taxon>
        <taxon>Archelosauria</taxon>
        <taxon>Archosauria</taxon>
        <taxon>Dinosauria</taxon>
        <taxon>Saurischia</taxon>
        <taxon>Theropoda</taxon>
        <taxon>Coelurosauria</taxon>
        <taxon>Aves</taxon>
        <taxon>Neognathae</taxon>
        <taxon>Neoaves</taxon>
        <taxon>Telluraves</taxon>
        <taxon>Australaves</taxon>
        <taxon>Passeriformes</taxon>
        <taxon>Meliphagoidea</taxon>
        <taxon>Dasyornithidae</taxon>
        <taxon>Dasyornis</taxon>
    </lineage>
</organism>
<dbReference type="PROSITE" id="PS00032">
    <property type="entry name" value="ANTENNAPEDIA"/>
    <property type="match status" value="1"/>
</dbReference>
<dbReference type="Pfam" id="PF13293">
    <property type="entry name" value="DUF4074"/>
    <property type="match status" value="1"/>
</dbReference>
<evidence type="ECO:0000256" key="2">
    <source>
        <dbReference type="ARBA" id="ARBA00004123"/>
    </source>
</evidence>
<dbReference type="FunFam" id="1.10.10.60:FF:000094">
    <property type="entry name" value="Homeobox protein Hox-A3"/>
    <property type="match status" value="1"/>
</dbReference>
<dbReference type="PROSITE" id="PS50071">
    <property type="entry name" value="HOMEOBOX_2"/>
    <property type="match status" value="1"/>
</dbReference>
<dbReference type="InterPro" id="IPR020479">
    <property type="entry name" value="HD_metazoa"/>
</dbReference>
<feature type="compositionally biased region" description="Polar residues" evidence="12">
    <location>
        <begin position="394"/>
        <end position="409"/>
    </location>
</feature>
<dbReference type="PANTHER" id="PTHR45664">
    <property type="entry name" value="PROTEIN ZERKNUELLT 1-RELATED"/>
    <property type="match status" value="1"/>
</dbReference>
<dbReference type="GO" id="GO:0005634">
    <property type="term" value="C:nucleus"/>
    <property type="evidence" value="ECO:0007669"/>
    <property type="project" value="UniProtKB-SubCell"/>
</dbReference>
<evidence type="ECO:0000256" key="12">
    <source>
        <dbReference type="SAM" id="MobiDB-lite"/>
    </source>
</evidence>
<feature type="compositionally biased region" description="Low complexity" evidence="12">
    <location>
        <begin position="244"/>
        <end position="255"/>
    </location>
</feature>
<feature type="region of interest" description="Disordered" evidence="12">
    <location>
        <begin position="239"/>
        <end position="266"/>
    </location>
</feature>
<dbReference type="InterPro" id="IPR001827">
    <property type="entry name" value="Homeobox_Antennapedia_CS"/>
</dbReference>
<evidence type="ECO:0000256" key="10">
    <source>
        <dbReference type="PROSITE-ProRule" id="PRU00108"/>
    </source>
</evidence>
<comment type="similarity">
    <text evidence="3">Belongs to the Antp homeobox family.</text>
</comment>
<dbReference type="Gene3D" id="1.10.10.60">
    <property type="entry name" value="Homeodomain-like"/>
    <property type="match status" value="1"/>
</dbReference>
<reference evidence="14 15" key="1">
    <citation type="submission" date="2019-09" db="EMBL/GenBank/DDBJ databases">
        <title>Bird 10,000 Genomes (B10K) Project - Family phase.</title>
        <authorList>
            <person name="Zhang G."/>
        </authorList>
    </citation>
    <scope>NUCLEOTIDE SEQUENCE [LARGE SCALE GENOMIC DNA]</scope>
    <source>
        <strain evidence="14">B10K-DU-029-49</strain>
        <tissue evidence="14">Liver</tissue>
    </source>
</reference>
<feature type="domain" description="Homeobox" evidence="13">
    <location>
        <begin position="180"/>
        <end position="240"/>
    </location>
</feature>
<dbReference type="Pfam" id="PF00046">
    <property type="entry name" value="Homeodomain"/>
    <property type="match status" value="1"/>
</dbReference>
<proteinExistence type="inferred from homology"/>
<dbReference type="PROSITE" id="PS00027">
    <property type="entry name" value="HOMEOBOX_1"/>
    <property type="match status" value="1"/>
</dbReference>
<evidence type="ECO:0000256" key="6">
    <source>
        <dbReference type="ARBA" id="ARBA00023125"/>
    </source>
</evidence>
<dbReference type="InterPro" id="IPR009057">
    <property type="entry name" value="Homeodomain-like_sf"/>
</dbReference>
<dbReference type="GO" id="GO:0009952">
    <property type="term" value="P:anterior/posterior pattern specification"/>
    <property type="evidence" value="ECO:0007669"/>
    <property type="project" value="TreeGrafter"/>
</dbReference>
<accession>A0A7K6HH93</accession>
<feature type="DNA-binding region" description="Homeobox" evidence="10">
    <location>
        <begin position="182"/>
        <end position="241"/>
    </location>
</feature>
<comment type="function">
    <text evidence="1">Sequence-specific transcription factor which is part of a developmental regulatory system that provides cells with specific positional identities on the anterior-posterior axis.</text>
</comment>
<keyword evidence="9 10" id="KW-0539">Nucleus</keyword>
<keyword evidence="8" id="KW-0804">Transcription</keyword>
<dbReference type="InterPro" id="IPR017970">
    <property type="entry name" value="Homeobox_CS"/>
</dbReference>
<feature type="region of interest" description="Disordered" evidence="12">
    <location>
        <begin position="165"/>
        <end position="185"/>
    </location>
</feature>
<feature type="non-terminal residue" evidence="14">
    <location>
        <position position="1"/>
    </location>
</feature>
<evidence type="ECO:0000313" key="15">
    <source>
        <dbReference type="Proteomes" id="UP000521322"/>
    </source>
</evidence>
<keyword evidence="4" id="KW-0217">Developmental protein</keyword>
<evidence type="ECO:0000256" key="5">
    <source>
        <dbReference type="ARBA" id="ARBA00023015"/>
    </source>
</evidence>
<feature type="compositionally biased region" description="Gly residues" evidence="12">
    <location>
        <begin position="87"/>
        <end position="104"/>
    </location>
</feature>
<sequence>MQKTTYYDGSTLFGGYSYGGANGFAYEAPQQPFQASSHMESDFQRSACSLQSLGNAAQHGKAKELNGSCMRPSLPPEPPASPNANAGGAGAGAGGNNQAGGGKSAPGKANLSASASLSKQIFPWMKESRQNSKQKNGSPGAGIASEVRKSWEKSHKYGEMCSPWLSSRETCSEKSPPGSSASKRARTAYTSAQLVELEKEFHFNRYLCRPRRVEMANLLNLSERQIKIWFQNRRMKYKKDQKSKGVGSSSGGPSPAGSPPQPMQASAGFLNALHPMGGAYEAPSPPAFGKGHQNAYAVATAGYQAPMKGCPSQQKYGAAAPPEYEPHVLQGNGAAYGTPGVQGSPGYVGGNFVDSMAASGPSLYGLNHLPHHQAAVDYGGVAPGQPHGPCESHPTYTELSSHHGSSQGRIQEAPKLTHL</sequence>
<name>A0A7K6HH93_9PASS</name>
<protein>
    <submittedName>
        <fullName evidence="14">HXB3 protein</fullName>
    </submittedName>
</protein>
<keyword evidence="7 10" id="KW-0371">Homeobox</keyword>
<dbReference type="EMBL" id="VZRN01001051">
    <property type="protein sequence ID" value="NWV74871.1"/>
    <property type="molecule type" value="Genomic_DNA"/>
</dbReference>
<evidence type="ECO:0000256" key="11">
    <source>
        <dbReference type="RuleBase" id="RU000682"/>
    </source>
</evidence>
<gene>
    <name evidence="14" type="primary">Hoxb3</name>
    <name evidence="14" type="ORF">DASBRO_R13590</name>
</gene>
<feature type="region of interest" description="Disordered" evidence="12">
    <location>
        <begin position="380"/>
        <end position="419"/>
    </location>
</feature>
<dbReference type="GO" id="GO:0000981">
    <property type="term" value="F:DNA-binding transcription factor activity, RNA polymerase II-specific"/>
    <property type="evidence" value="ECO:0007669"/>
    <property type="project" value="InterPro"/>
</dbReference>
<evidence type="ECO:0000259" key="13">
    <source>
        <dbReference type="PROSITE" id="PS50071"/>
    </source>
</evidence>
<evidence type="ECO:0000256" key="7">
    <source>
        <dbReference type="ARBA" id="ARBA00023155"/>
    </source>
</evidence>
<feature type="region of interest" description="Disordered" evidence="12">
    <location>
        <begin position="59"/>
        <end position="112"/>
    </location>
</feature>
<evidence type="ECO:0000256" key="9">
    <source>
        <dbReference type="ARBA" id="ARBA00023242"/>
    </source>
</evidence>
<dbReference type="SUPFAM" id="SSF46689">
    <property type="entry name" value="Homeodomain-like"/>
    <property type="match status" value="1"/>
</dbReference>
<keyword evidence="5" id="KW-0805">Transcription regulation</keyword>
<evidence type="ECO:0000313" key="14">
    <source>
        <dbReference type="EMBL" id="NWV74871.1"/>
    </source>
</evidence>
<evidence type="ECO:0000256" key="1">
    <source>
        <dbReference type="ARBA" id="ARBA00003263"/>
    </source>
</evidence>
<dbReference type="SMART" id="SM00389">
    <property type="entry name" value="HOX"/>
    <property type="match status" value="1"/>
</dbReference>
<comment type="caution">
    <text evidence="14">The sequence shown here is derived from an EMBL/GenBank/DDBJ whole genome shotgun (WGS) entry which is preliminary data.</text>
</comment>
<dbReference type="GO" id="GO:0000978">
    <property type="term" value="F:RNA polymerase II cis-regulatory region sequence-specific DNA binding"/>
    <property type="evidence" value="ECO:0007669"/>
    <property type="project" value="TreeGrafter"/>
</dbReference>
<dbReference type="PRINTS" id="PR00024">
    <property type="entry name" value="HOMEOBOX"/>
</dbReference>
<dbReference type="InterPro" id="IPR001356">
    <property type="entry name" value="HD"/>
</dbReference>
<feature type="non-terminal residue" evidence="14">
    <location>
        <position position="419"/>
    </location>
</feature>
<keyword evidence="6 10" id="KW-0238">DNA-binding</keyword>
<dbReference type="GO" id="GO:0048704">
    <property type="term" value="P:embryonic skeletal system morphogenesis"/>
    <property type="evidence" value="ECO:0007669"/>
    <property type="project" value="TreeGrafter"/>
</dbReference>
<keyword evidence="15" id="KW-1185">Reference proteome</keyword>
<evidence type="ECO:0000256" key="3">
    <source>
        <dbReference type="ARBA" id="ARBA00009107"/>
    </source>
</evidence>
<evidence type="ECO:0000256" key="8">
    <source>
        <dbReference type="ARBA" id="ARBA00023163"/>
    </source>
</evidence>
<dbReference type="PANTHER" id="PTHR45664:SF11">
    <property type="entry name" value="HOMEOBOX PROTEIN HOX-B3"/>
    <property type="match status" value="1"/>
</dbReference>
<evidence type="ECO:0000256" key="4">
    <source>
        <dbReference type="ARBA" id="ARBA00022473"/>
    </source>
</evidence>
<dbReference type="CDD" id="cd00086">
    <property type="entry name" value="homeodomain"/>
    <property type="match status" value="1"/>
</dbReference>
<dbReference type="InterPro" id="IPR025281">
    <property type="entry name" value="DUF4074"/>
</dbReference>
<feature type="region of interest" description="Disordered" evidence="12">
    <location>
        <begin position="127"/>
        <end position="147"/>
    </location>
</feature>
<comment type="subcellular location">
    <subcellularLocation>
        <location evidence="2 10 11">Nucleus</location>
    </subcellularLocation>
</comment>
<dbReference type="Proteomes" id="UP000521322">
    <property type="component" value="Unassembled WGS sequence"/>
</dbReference>